<keyword evidence="1" id="KW-0732">Signal</keyword>
<feature type="chain" id="PRO_5046937020" description="AMIN-like domain-containing protein" evidence="1">
    <location>
        <begin position="25"/>
        <end position="184"/>
    </location>
</feature>
<reference evidence="3 4" key="1">
    <citation type="submission" date="2021-03" db="EMBL/GenBank/DDBJ databases">
        <title>Sequencing the genomes of 1000 actinobacteria strains.</title>
        <authorList>
            <person name="Klenk H.-P."/>
        </authorList>
    </citation>
    <scope>NUCLEOTIDE SEQUENCE [LARGE SCALE GENOMIC DNA]</scope>
    <source>
        <strain evidence="3 4">DSM 45516</strain>
    </source>
</reference>
<evidence type="ECO:0000313" key="3">
    <source>
        <dbReference type="EMBL" id="MBP2188670.1"/>
    </source>
</evidence>
<dbReference type="RefSeq" id="WP_209886234.1">
    <property type="nucleotide sequence ID" value="NZ_JAGGMR010000001.1"/>
</dbReference>
<dbReference type="EMBL" id="JAGGMR010000001">
    <property type="protein sequence ID" value="MBP2188670.1"/>
    <property type="molecule type" value="Genomic_DNA"/>
</dbReference>
<sequence length="184" mass="19458">MRRIFSLFVVLSALATLATLVVTAAPAGSTPSYCGLVWGSLDESNPTGSTAPLTNIRSGRHQCFDRLVVDLSGPASGYHVGYVDRVTMDGSGAPVPLRGGAFLRVGVYAPAYDAAGNSTYHPANRSELTDVTGYSTFRQVAWAGSFEGQTTVGLGVRARLPFRVFTLDGPGDGSRVVLDVAHYW</sequence>
<proteinExistence type="predicted"/>
<dbReference type="Proteomes" id="UP001519325">
    <property type="component" value="Unassembled WGS sequence"/>
</dbReference>
<dbReference type="InterPro" id="IPR056303">
    <property type="entry name" value="AMIN-like"/>
</dbReference>
<organism evidence="3 4">
    <name type="scientific">Nocardia goodfellowii</name>
    <dbReference type="NCBI Taxonomy" id="882446"/>
    <lineage>
        <taxon>Bacteria</taxon>
        <taxon>Bacillati</taxon>
        <taxon>Actinomycetota</taxon>
        <taxon>Actinomycetes</taxon>
        <taxon>Mycobacteriales</taxon>
        <taxon>Nocardiaceae</taxon>
        <taxon>Nocardia</taxon>
    </lineage>
</organism>
<accession>A0ABS4QAE8</accession>
<dbReference type="Pfam" id="PF24837">
    <property type="entry name" value="AMIN-like"/>
    <property type="match status" value="1"/>
</dbReference>
<gene>
    <name evidence="3" type="ORF">BJ987_001571</name>
</gene>
<protein>
    <recommendedName>
        <fullName evidence="2">AMIN-like domain-containing protein</fullName>
    </recommendedName>
</protein>
<comment type="caution">
    <text evidence="3">The sequence shown here is derived from an EMBL/GenBank/DDBJ whole genome shotgun (WGS) entry which is preliminary data.</text>
</comment>
<feature type="signal peptide" evidence="1">
    <location>
        <begin position="1"/>
        <end position="24"/>
    </location>
</feature>
<evidence type="ECO:0000313" key="4">
    <source>
        <dbReference type="Proteomes" id="UP001519325"/>
    </source>
</evidence>
<feature type="domain" description="AMIN-like" evidence="2">
    <location>
        <begin position="52"/>
        <end position="182"/>
    </location>
</feature>
<keyword evidence="4" id="KW-1185">Reference proteome</keyword>
<name>A0ABS4QAE8_9NOCA</name>
<evidence type="ECO:0000256" key="1">
    <source>
        <dbReference type="SAM" id="SignalP"/>
    </source>
</evidence>
<evidence type="ECO:0000259" key="2">
    <source>
        <dbReference type="Pfam" id="PF24837"/>
    </source>
</evidence>